<name>A0A1J1I5P5_9DIPT</name>
<protein>
    <submittedName>
        <fullName evidence="2">CLUMA_CG008544, isoform A</fullName>
    </submittedName>
</protein>
<organism evidence="2 3">
    <name type="scientific">Clunio marinus</name>
    <dbReference type="NCBI Taxonomy" id="568069"/>
    <lineage>
        <taxon>Eukaryota</taxon>
        <taxon>Metazoa</taxon>
        <taxon>Ecdysozoa</taxon>
        <taxon>Arthropoda</taxon>
        <taxon>Hexapoda</taxon>
        <taxon>Insecta</taxon>
        <taxon>Pterygota</taxon>
        <taxon>Neoptera</taxon>
        <taxon>Endopterygota</taxon>
        <taxon>Diptera</taxon>
        <taxon>Nematocera</taxon>
        <taxon>Chironomoidea</taxon>
        <taxon>Chironomidae</taxon>
        <taxon>Clunio</taxon>
    </lineage>
</organism>
<feature type="compositionally biased region" description="Basic and acidic residues" evidence="1">
    <location>
        <begin position="1"/>
        <end position="13"/>
    </location>
</feature>
<feature type="region of interest" description="Disordered" evidence="1">
    <location>
        <begin position="1"/>
        <end position="22"/>
    </location>
</feature>
<proteinExistence type="predicted"/>
<dbReference type="Proteomes" id="UP000183832">
    <property type="component" value="Unassembled WGS sequence"/>
</dbReference>
<evidence type="ECO:0000313" key="3">
    <source>
        <dbReference type="Proteomes" id="UP000183832"/>
    </source>
</evidence>
<gene>
    <name evidence="2" type="ORF">CLUMA_CG008544</name>
</gene>
<keyword evidence="3" id="KW-1185">Reference proteome</keyword>
<dbReference type="EMBL" id="CVRI01000040">
    <property type="protein sequence ID" value="CRK95066.1"/>
    <property type="molecule type" value="Genomic_DNA"/>
</dbReference>
<evidence type="ECO:0000256" key="1">
    <source>
        <dbReference type="SAM" id="MobiDB-lite"/>
    </source>
</evidence>
<reference evidence="2 3" key="1">
    <citation type="submission" date="2015-04" db="EMBL/GenBank/DDBJ databases">
        <authorList>
            <person name="Syromyatnikov M.Y."/>
            <person name="Popov V.N."/>
        </authorList>
    </citation>
    <scope>NUCLEOTIDE SEQUENCE [LARGE SCALE GENOMIC DNA]</scope>
</reference>
<dbReference type="AlphaFoldDB" id="A0A1J1I5P5"/>
<accession>A0A1J1I5P5</accession>
<evidence type="ECO:0000313" key="2">
    <source>
        <dbReference type="EMBL" id="CRK95066.1"/>
    </source>
</evidence>
<sequence>MKEDFWSNVHEKPQTLPQNDEENCGKFTFNQFPLKPHAHQDTTFKEFYVNITFEILELWFFKPEPTNSNNF</sequence>